<dbReference type="InterPro" id="IPR026870">
    <property type="entry name" value="Zinc_ribbon_dom"/>
</dbReference>
<dbReference type="AlphaFoldDB" id="Q0W5S8"/>
<evidence type="ECO:0000256" key="1">
    <source>
        <dbReference type="SAM" id="Phobius"/>
    </source>
</evidence>
<feature type="transmembrane region" description="Helical" evidence="1">
    <location>
        <begin position="62"/>
        <end position="84"/>
    </location>
</feature>
<dbReference type="EMBL" id="AM114193">
    <property type="protein sequence ID" value="CAJ36265.1"/>
    <property type="molecule type" value="Genomic_DNA"/>
</dbReference>
<dbReference type="Proteomes" id="UP000000663">
    <property type="component" value="Chromosome"/>
</dbReference>
<dbReference type="eggNOG" id="arCOG01917">
    <property type="taxonomic scope" value="Archaea"/>
</dbReference>
<keyword evidence="1" id="KW-0472">Membrane</keyword>
<accession>Q0W5S8</accession>
<name>Q0W5S8_METAR</name>
<gene>
    <name evidence="3" type="ORF">RCIA50</name>
</gene>
<proteinExistence type="predicted"/>
<evidence type="ECO:0000313" key="4">
    <source>
        <dbReference type="Proteomes" id="UP000000663"/>
    </source>
</evidence>
<feature type="domain" description="Zinc-ribbon" evidence="2">
    <location>
        <begin position="15"/>
        <end position="34"/>
    </location>
</feature>
<reference evidence="3 4" key="1">
    <citation type="journal article" date="2006" name="Science">
        <title>Genome of rice cluster I archaea -- the key methane producers in the rice rhizosphere.</title>
        <authorList>
            <person name="Erkel C."/>
            <person name="Kube M."/>
            <person name="Reinhardt R."/>
            <person name="Liesack W."/>
        </authorList>
    </citation>
    <scope>NUCLEOTIDE SEQUENCE [LARGE SCALE GENOMIC DNA]</scope>
    <source>
        <strain evidence="4">DSM 22066 / NBRC 105507 / MRE50</strain>
    </source>
</reference>
<keyword evidence="1" id="KW-1133">Transmembrane helix</keyword>
<keyword evidence="4" id="KW-1185">Reference proteome</keyword>
<dbReference type="Pfam" id="PF13240">
    <property type="entry name" value="Zn_Ribbon_1"/>
    <property type="match status" value="1"/>
</dbReference>
<dbReference type="KEGG" id="rci:RCIA50"/>
<feature type="transmembrane region" description="Helical" evidence="1">
    <location>
        <begin position="96"/>
        <end position="114"/>
    </location>
</feature>
<sequence>MQHNYTRGISIMVTCQHCGADIPAGARFCPRCGSYAGGPFEKAYGEIKRGYRKNTRWSRQQGLLKMIMLALLVIYAGAIMYLTSSSLTSLIGRHNAWAYLLAGLVAYLIIRVAARYLMR</sequence>
<evidence type="ECO:0000259" key="2">
    <source>
        <dbReference type="Pfam" id="PF13240"/>
    </source>
</evidence>
<organism evidence="3 4">
    <name type="scientific">Methanocella arvoryzae (strain DSM 22066 / NBRC 105507 / MRE50)</name>
    <dbReference type="NCBI Taxonomy" id="351160"/>
    <lineage>
        <taxon>Archaea</taxon>
        <taxon>Methanobacteriati</taxon>
        <taxon>Methanobacteriota</taxon>
        <taxon>Stenosarchaea group</taxon>
        <taxon>Methanomicrobia</taxon>
        <taxon>Methanocellales</taxon>
        <taxon>Methanocellaceae</taxon>
        <taxon>Methanocella</taxon>
    </lineage>
</organism>
<keyword evidence="1" id="KW-0812">Transmembrane</keyword>
<protein>
    <recommendedName>
        <fullName evidence="2">Zinc-ribbon domain-containing protein</fullName>
    </recommendedName>
</protein>
<evidence type="ECO:0000313" key="3">
    <source>
        <dbReference type="EMBL" id="CAJ36265.1"/>
    </source>
</evidence>